<sequence length="94" mass="10395">MQKSLKSAEYARLISLLVTARKAADMTQQVLAGKLRRPQSFVAKYENGERRIDLVEFVAIAEALGADPVRLLRDFMAGAKVPPKTSHKRASRGV</sequence>
<protein>
    <submittedName>
        <fullName evidence="2">Transcriptional regulator, y4mF family</fullName>
    </submittedName>
</protein>
<dbReference type="InterPro" id="IPR010982">
    <property type="entry name" value="Lambda_DNA-bd_dom_sf"/>
</dbReference>
<organism evidence="2 3">
    <name type="scientific">Afipia felis</name>
    <name type="common">Cat scratch disease bacillus</name>
    <dbReference type="NCBI Taxonomy" id="1035"/>
    <lineage>
        <taxon>Bacteria</taxon>
        <taxon>Pseudomonadati</taxon>
        <taxon>Pseudomonadota</taxon>
        <taxon>Alphaproteobacteria</taxon>
        <taxon>Hyphomicrobiales</taxon>
        <taxon>Nitrobacteraceae</taxon>
        <taxon>Afipia</taxon>
    </lineage>
</organism>
<comment type="caution">
    <text evidence="2">The sequence shown here is derived from an EMBL/GenBank/DDBJ whole genome shotgun (WGS) entry which is preliminary data.</text>
</comment>
<keyword evidence="3" id="KW-1185">Reference proteome</keyword>
<evidence type="ECO:0000313" key="2">
    <source>
        <dbReference type="EMBL" id="CEG06950.1"/>
    </source>
</evidence>
<dbReference type="OrthoDB" id="9803379at2"/>
<dbReference type="CDD" id="cd00093">
    <property type="entry name" value="HTH_XRE"/>
    <property type="match status" value="1"/>
</dbReference>
<dbReference type="PROSITE" id="PS50943">
    <property type="entry name" value="HTH_CROC1"/>
    <property type="match status" value="1"/>
</dbReference>
<name>A0A090MH49_AFIFE</name>
<dbReference type="STRING" id="1035.BN961_00331"/>
<dbReference type="Pfam" id="PF13560">
    <property type="entry name" value="HTH_31"/>
    <property type="match status" value="1"/>
</dbReference>
<reference evidence="2 3" key="1">
    <citation type="journal article" date="2014" name="Genome Announc.">
        <title>Genome Sequence of Afipia felis Strain 76713, Isolated in Hospital Water Using an Amoeba Co-Culture Procedure.</title>
        <authorList>
            <person name="Benamar S."/>
            <person name="La Scola B."/>
            <person name="Croce O."/>
        </authorList>
    </citation>
    <scope>NUCLEOTIDE SEQUENCE [LARGE SCALE GENOMIC DNA]</scope>
    <source>
        <strain evidence="2 3">76713</strain>
    </source>
</reference>
<gene>
    <name evidence="2" type="ORF">BN961_00331</name>
</gene>
<dbReference type="GO" id="GO:0003677">
    <property type="term" value="F:DNA binding"/>
    <property type="evidence" value="ECO:0007669"/>
    <property type="project" value="InterPro"/>
</dbReference>
<evidence type="ECO:0000313" key="3">
    <source>
        <dbReference type="Proteomes" id="UP000035762"/>
    </source>
</evidence>
<dbReference type="RefSeq" id="WP_048755582.1">
    <property type="nucleotide sequence ID" value="NZ_CCAZ020000001.1"/>
</dbReference>
<evidence type="ECO:0000259" key="1">
    <source>
        <dbReference type="PROSITE" id="PS50943"/>
    </source>
</evidence>
<dbReference type="Proteomes" id="UP000035762">
    <property type="component" value="Unassembled WGS sequence"/>
</dbReference>
<dbReference type="EMBL" id="CCAZ020000001">
    <property type="protein sequence ID" value="CEG06950.1"/>
    <property type="molecule type" value="Genomic_DNA"/>
</dbReference>
<accession>A0A090MH49</accession>
<dbReference type="InterPro" id="IPR001387">
    <property type="entry name" value="Cro/C1-type_HTH"/>
</dbReference>
<dbReference type="SMART" id="SM00530">
    <property type="entry name" value="HTH_XRE"/>
    <property type="match status" value="1"/>
</dbReference>
<dbReference type="Gene3D" id="1.10.260.40">
    <property type="entry name" value="lambda repressor-like DNA-binding domains"/>
    <property type="match status" value="1"/>
</dbReference>
<feature type="domain" description="HTH cro/C1-type" evidence="1">
    <location>
        <begin position="17"/>
        <end position="71"/>
    </location>
</feature>
<dbReference type="SUPFAM" id="SSF47413">
    <property type="entry name" value="lambda repressor-like DNA-binding domains"/>
    <property type="match status" value="1"/>
</dbReference>
<proteinExistence type="predicted"/>
<dbReference type="AlphaFoldDB" id="A0A090MH49"/>